<evidence type="ECO:0000313" key="2">
    <source>
        <dbReference type="Proteomes" id="UP000824159"/>
    </source>
</evidence>
<proteinExistence type="predicted"/>
<dbReference type="AlphaFoldDB" id="A0A9D1HDE0"/>
<dbReference type="Gene3D" id="1.10.1510.10">
    <property type="entry name" value="Uncharacterised protein YqeY/AIM41 PF09424, N-terminal domain"/>
    <property type="match status" value="1"/>
</dbReference>
<dbReference type="InterPro" id="IPR023168">
    <property type="entry name" value="GatB_Yqey_C_2"/>
</dbReference>
<name>A0A9D1HDE0_9FIRM</name>
<dbReference type="PANTHER" id="PTHR28055:SF1">
    <property type="entry name" value="ALTERED INHERITANCE OF MITOCHONDRIA PROTEIN 41, MITOCHONDRIAL"/>
    <property type="match status" value="1"/>
</dbReference>
<organism evidence="1 2">
    <name type="scientific">Candidatus Allocopromorpha excrementavium</name>
    <dbReference type="NCBI Taxonomy" id="2840741"/>
    <lineage>
        <taxon>Bacteria</taxon>
        <taxon>Bacillati</taxon>
        <taxon>Bacillota</taxon>
        <taxon>Clostridia</taxon>
        <taxon>Eubacteriales</taxon>
        <taxon>Eubacteriaceae</taxon>
        <taxon>Eubacteriaceae incertae sedis</taxon>
        <taxon>Candidatus Allocopromorpha</taxon>
    </lineage>
</organism>
<dbReference type="SUPFAM" id="SSF89095">
    <property type="entry name" value="GatB/YqeY motif"/>
    <property type="match status" value="1"/>
</dbReference>
<dbReference type="GO" id="GO:0016884">
    <property type="term" value="F:carbon-nitrogen ligase activity, with glutamine as amido-N-donor"/>
    <property type="evidence" value="ECO:0007669"/>
    <property type="project" value="InterPro"/>
</dbReference>
<reference evidence="1" key="1">
    <citation type="submission" date="2020-10" db="EMBL/GenBank/DDBJ databases">
        <authorList>
            <person name="Gilroy R."/>
        </authorList>
    </citation>
    <scope>NUCLEOTIDE SEQUENCE</scope>
    <source>
        <strain evidence="1">CHK176-22527</strain>
    </source>
</reference>
<dbReference type="Proteomes" id="UP000824159">
    <property type="component" value="Unassembled WGS sequence"/>
</dbReference>
<dbReference type="InterPro" id="IPR042184">
    <property type="entry name" value="YqeY/Aim41_N"/>
</dbReference>
<gene>
    <name evidence="1" type="ORF">IAD12_06935</name>
</gene>
<accession>A0A9D1HDE0</accession>
<dbReference type="EMBL" id="DVLX01000084">
    <property type="protein sequence ID" value="HIT99971.1"/>
    <property type="molecule type" value="Genomic_DNA"/>
</dbReference>
<dbReference type="Pfam" id="PF09424">
    <property type="entry name" value="YqeY"/>
    <property type="match status" value="1"/>
</dbReference>
<comment type="caution">
    <text evidence="1">The sequence shown here is derived from an EMBL/GenBank/DDBJ whole genome shotgun (WGS) entry which is preliminary data.</text>
</comment>
<evidence type="ECO:0000313" key="1">
    <source>
        <dbReference type="EMBL" id="HIT99971.1"/>
    </source>
</evidence>
<dbReference type="InterPro" id="IPR019004">
    <property type="entry name" value="YqeY/Aim41"/>
</dbReference>
<reference evidence="1" key="2">
    <citation type="journal article" date="2021" name="PeerJ">
        <title>Extensive microbial diversity within the chicken gut microbiome revealed by metagenomics and culture.</title>
        <authorList>
            <person name="Gilroy R."/>
            <person name="Ravi A."/>
            <person name="Getino M."/>
            <person name="Pursley I."/>
            <person name="Horton D.L."/>
            <person name="Alikhan N.F."/>
            <person name="Baker D."/>
            <person name="Gharbi K."/>
            <person name="Hall N."/>
            <person name="Watson M."/>
            <person name="Adriaenssens E.M."/>
            <person name="Foster-Nyarko E."/>
            <person name="Jarju S."/>
            <person name="Secka A."/>
            <person name="Antonio M."/>
            <person name="Oren A."/>
            <person name="Chaudhuri R.R."/>
            <person name="La Ragione R."/>
            <person name="Hildebrand F."/>
            <person name="Pallen M.J."/>
        </authorList>
    </citation>
    <scope>NUCLEOTIDE SEQUENCE</scope>
    <source>
        <strain evidence="1">CHK176-22527</strain>
    </source>
</reference>
<dbReference type="InterPro" id="IPR003789">
    <property type="entry name" value="Asn/Gln_tRNA_amidoTrase-B-like"/>
</dbReference>
<dbReference type="PANTHER" id="PTHR28055">
    <property type="entry name" value="ALTERED INHERITANCE OF MITOCHONDRIA PROTEIN 41, MITOCHONDRIAL"/>
    <property type="match status" value="1"/>
</dbReference>
<protein>
    <submittedName>
        <fullName evidence="1">GatB/YqeY domain-containing protein</fullName>
    </submittedName>
</protein>
<dbReference type="Gene3D" id="1.10.10.410">
    <property type="match status" value="1"/>
</dbReference>
<sequence length="150" mass="16481">MTLKKKLDDDFKEAMKNRQTVRKETISFVRAAIKQYEVDNREEIDDAGIASIIAKQVKMRKDALADFESAGRTDLLDAYNAEIEVLMDYMPEQLTEEKIDEIVGQTASEIGVEKGSGKASMGKLMGAVMPKVKGSADGGSVKASVERFLG</sequence>